<dbReference type="AlphaFoldDB" id="M0CD04"/>
<dbReference type="Proteomes" id="UP000011626">
    <property type="component" value="Unassembled WGS sequence"/>
</dbReference>
<feature type="region of interest" description="Disordered" evidence="3">
    <location>
        <begin position="275"/>
        <end position="313"/>
    </location>
</feature>
<dbReference type="GO" id="GO:0046872">
    <property type="term" value="F:metal ion binding"/>
    <property type="evidence" value="ECO:0007669"/>
    <property type="project" value="UniProtKB-KW"/>
</dbReference>
<reference evidence="4 5" key="1">
    <citation type="journal article" date="2014" name="PLoS Genet.">
        <title>Phylogenetically driven sequencing of extremely halophilic archaea reveals strategies for static and dynamic osmo-response.</title>
        <authorList>
            <person name="Becker E.A."/>
            <person name="Seitzer P.M."/>
            <person name="Tritt A."/>
            <person name="Larsen D."/>
            <person name="Krusor M."/>
            <person name="Yao A.I."/>
            <person name="Wu D."/>
            <person name="Madern D."/>
            <person name="Eisen J.A."/>
            <person name="Darling A.E."/>
            <person name="Facciotti M.T."/>
        </authorList>
    </citation>
    <scope>NUCLEOTIDE SEQUENCE [LARGE SCALE GENOMIC DNA]</scope>
    <source>
        <strain evidence="4 5">2-9-1</strain>
    </source>
</reference>
<evidence type="ECO:0000256" key="3">
    <source>
        <dbReference type="SAM" id="MobiDB-lite"/>
    </source>
</evidence>
<keyword evidence="5" id="KW-1185">Reference proteome</keyword>
<comment type="caution">
    <text evidence="4">The sequence shown here is derived from an EMBL/GenBank/DDBJ whole genome shotgun (WGS) entry which is preliminary data.</text>
</comment>
<gene>
    <name evidence="4" type="ORF">C475_20777</name>
</gene>
<dbReference type="PATRIC" id="fig|797114.5.peg.4187"/>
<dbReference type="Gene3D" id="2.60.40.420">
    <property type="entry name" value="Cupredoxins - blue copper proteins"/>
    <property type="match status" value="1"/>
</dbReference>
<dbReference type="InterPro" id="IPR008972">
    <property type="entry name" value="Cupredoxin"/>
</dbReference>
<evidence type="ECO:0008006" key="6">
    <source>
        <dbReference type="Google" id="ProtNLM"/>
    </source>
</evidence>
<feature type="compositionally biased region" description="Low complexity" evidence="3">
    <location>
        <begin position="153"/>
        <end position="164"/>
    </location>
</feature>
<evidence type="ECO:0000256" key="1">
    <source>
        <dbReference type="ARBA" id="ARBA00022723"/>
    </source>
</evidence>
<keyword evidence="2" id="KW-0186">Copper</keyword>
<organism evidence="4 5">
    <name type="scientific">Halosimplex carlsbadense 2-9-1</name>
    <dbReference type="NCBI Taxonomy" id="797114"/>
    <lineage>
        <taxon>Archaea</taxon>
        <taxon>Methanobacteriati</taxon>
        <taxon>Methanobacteriota</taxon>
        <taxon>Stenosarchaea group</taxon>
        <taxon>Halobacteria</taxon>
        <taxon>Halobacteriales</taxon>
        <taxon>Haloarculaceae</taxon>
        <taxon>Halosimplex</taxon>
    </lineage>
</organism>
<dbReference type="EMBL" id="AOIU01000047">
    <property type="protein sequence ID" value="ELZ20247.1"/>
    <property type="molecule type" value="Genomic_DNA"/>
</dbReference>
<accession>M0CD04</accession>
<feature type="compositionally biased region" description="Low complexity" evidence="3">
    <location>
        <begin position="282"/>
        <end position="313"/>
    </location>
</feature>
<feature type="region of interest" description="Disordered" evidence="3">
    <location>
        <begin position="132"/>
        <end position="191"/>
    </location>
</feature>
<sequence>MTPDNRGSSRRGVLKALGAGTVLAGLGGTAVVGGRDGRAVGGEDVGAVSGADRVQQAESVHTVETLTTGPPTNPDRPADFYYQPTGLAVEPGDMIRFEFVTPDHNVVSYHPAFGMRRRVPLDVAPVSSPLLGYRPDSIPGEMVDPPGEGGEEPTGAATGTPTATVSPGANAGETGTETGTPTDEGEGPEPDHWLLALAEPGVYDFLCSPHEVYGMAMRVVVGDETDAAFETADPEALPEPRVGPAGLARVTLTDPALAPETVVDEGTVEWSALAVNQGDGGTATETPGTETGTAGTETGTPGGATETGTETGG</sequence>
<dbReference type="eggNOG" id="arCOG02918">
    <property type="taxonomic scope" value="Archaea"/>
</dbReference>
<feature type="compositionally biased region" description="Low complexity" evidence="3">
    <location>
        <begin position="172"/>
        <end position="182"/>
    </location>
</feature>
<protein>
    <recommendedName>
        <fullName evidence="6">Blue (type 1) copper domain-containing protein</fullName>
    </recommendedName>
</protein>
<proteinExistence type="predicted"/>
<dbReference type="InterPro" id="IPR006311">
    <property type="entry name" value="TAT_signal"/>
</dbReference>
<dbReference type="PROSITE" id="PS51318">
    <property type="entry name" value="TAT"/>
    <property type="match status" value="1"/>
</dbReference>
<dbReference type="PROSITE" id="PS00196">
    <property type="entry name" value="COPPER_BLUE"/>
    <property type="match status" value="1"/>
</dbReference>
<evidence type="ECO:0000256" key="2">
    <source>
        <dbReference type="ARBA" id="ARBA00023008"/>
    </source>
</evidence>
<dbReference type="RefSeq" id="WP_006885818.1">
    <property type="nucleotide sequence ID" value="NZ_AOIU01000047.1"/>
</dbReference>
<dbReference type="SUPFAM" id="SSF49503">
    <property type="entry name" value="Cupredoxins"/>
    <property type="match status" value="1"/>
</dbReference>
<dbReference type="OrthoDB" id="186995at2157"/>
<keyword evidence="1" id="KW-0479">Metal-binding</keyword>
<name>M0CD04_9EURY</name>
<dbReference type="InterPro" id="IPR028871">
    <property type="entry name" value="BlueCu_1_BS"/>
</dbReference>
<dbReference type="STRING" id="797114.C475_20777"/>
<evidence type="ECO:0000313" key="5">
    <source>
        <dbReference type="Proteomes" id="UP000011626"/>
    </source>
</evidence>
<evidence type="ECO:0000313" key="4">
    <source>
        <dbReference type="EMBL" id="ELZ20247.1"/>
    </source>
</evidence>